<dbReference type="EMBL" id="RWGY01000544">
    <property type="protein sequence ID" value="TVU00803.1"/>
    <property type="molecule type" value="Genomic_DNA"/>
</dbReference>
<evidence type="ECO:0000313" key="3">
    <source>
        <dbReference type="EMBL" id="TVU00803.1"/>
    </source>
</evidence>
<feature type="region of interest" description="Disordered" evidence="1">
    <location>
        <begin position="50"/>
        <end position="71"/>
    </location>
</feature>
<accession>A0A5J9SP85</accession>
<keyword evidence="4" id="KW-1185">Reference proteome</keyword>
<dbReference type="Proteomes" id="UP000324897">
    <property type="component" value="Unassembled WGS sequence"/>
</dbReference>
<sequence length="529" mass="58785">MALPGDEIVEGYEDNEIEIPIPDEGIETLKDSLGTFIMWKRREVVLLTRTSPPPVSGHGSHHASQLSARPGQLSPTSAIALASNARSAAKEAEKVAAGNEWSPTIDNLVDVASIPIQEQPGSNDVLIDVPHHSDDVARPEPLPSKDDALFQALPSLDVARPGLPPSKDDALSQPPPSKDVARPEPPPPPPISKDVALPEPPPSKDDALLQTSKDASLPQPPSKKDVRPPPPPKPYVPVIPRTITGFDTTEPTGTEQETVKDAISTMMKAWKKSWNPSPQVASKVDHVADPRSLLCYDNEVLGDLTDEDLTTFELGKQLLPKSCVKNMPWEMKKLHHWYMQAAKEGITMIPLQYGPDIFNDLEPGKTNYMGITFDEIYRAYRRQRMDSTLITLWCMLCSIYQRKTHLHTREFWKLAYLNPQVLNHTAINPRLNSKDPMYADKTVAELQTMQKELVQTARTHACYKQPKGTMHCGYYTCIFSQSSSKYPDTIVEETKEDRRLIAVTAATNRFVGAVTATNRRYKHICRGGG</sequence>
<feature type="region of interest" description="Disordered" evidence="1">
    <location>
        <begin position="122"/>
        <end position="254"/>
    </location>
</feature>
<dbReference type="Gramene" id="TVU00803">
    <property type="protein sequence ID" value="TVU00803"/>
    <property type="gene ID" value="EJB05_53757"/>
</dbReference>
<feature type="compositionally biased region" description="Pro residues" evidence="1">
    <location>
        <begin position="228"/>
        <end position="237"/>
    </location>
</feature>
<organism evidence="3 4">
    <name type="scientific">Eragrostis curvula</name>
    <name type="common">weeping love grass</name>
    <dbReference type="NCBI Taxonomy" id="38414"/>
    <lineage>
        <taxon>Eukaryota</taxon>
        <taxon>Viridiplantae</taxon>
        <taxon>Streptophyta</taxon>
        <taxon>Embryophyta</taxon>
        <taxon>Tracheophyta</taxon>
        <taxon>Spermatophyta</taxon>
        <taxon>Magnoliopsida</taxon>
        <taxon>Liliopsida</taxon>
        <taxon>Poales</taxon>
        <taxon>Poaceae</taxon>
        <taxon>PACMAD clade</taxon>
        <taxon>Chloridoideae</taxon>
        <taxon>Eragrostideae</taxon>
        <taxon>Eragrostidinae</taxon>
        <taxon>Eragrostis</taxon>
    </lineage>
</organism>
<dbReference type="AlphaFoldDB" id="A0A5J9SP85"/>
<feature type="non-terminal residue" evidence="3">
    <location>
        <position position="1"/>
    </location>
</feature>
<reference evidence="3 4" key="1">
    <citation type="journal article" date="2019" name="Sci. Rep.">
        <title>A high-quality genome of Eragrostis curvula grass provides insights into Poaceae evolution and supports new strategies to enhance forage quality.</title>
        <authorList>
            <person name="Carballo J."/>
            <person name="Santos B.A.C.M."/>
            <person name="Zappacosta D."/>
            <person name="Garbus I."/>
            <person name="Selva J.P."/>
            <person name="Gallo C.A."/>
            <person name="Diaz A."/>
            <person name="Albertini E."/>
            <person name="Caccamo M."/>
            <person name="Echenique V."/>
        </authorList>
    </citation>
    <scope>NUCLEOTIDE SEQUENCE [LARGE SCALE GENOMIC DNA]</scope>
    <source>
        <strain evidence="4">cv. Victoria</strain>
        <tissue evidence="3">Leaf</tissue>
    </source>
</reference>
<feature type="compositionally biased region" description="Polar residues" evidence="1">
    <location>
        <begin position="245"/>
        <end position="254"/>
    </location>
</feature>
<dbReference type="InterPro" id="IPR058352">
    <property type="entry name" value="DUF8039"/>
</dbReference>
<protein>
    <recommendedName>
        <fullName evidence="2">DUF8039 domain-containing protein</fullName>
    </recommendedName>
</protein>
<feature type="compositionally biased region" description="Basic and acidic residues" evidence="1">
    <location>
        <begin position="129"/>
        <end position="148"/>
    </location>
</feature>
<evidence type="ECO:0000313" key="4">
    <source>
        <dbReference type="Proteomes" id="UP000324897"/>
    </source>
</evidence>
<feature type="domain" description="DUF8039" evidence="2">
    <location>
        <begin position="6"/>
        <end position="46"/>
    </location>
</feature>
<comment type="caution">
    <text evidence="3">The sequence shown here is derived from an EMBL/GenBank/DDBJ whole genome shotgun (WGS) entry which is preliminary data.</text>
</comment>
<evidence type="ECO:0000256" key="1">
    <source>
        <dbReference type="SAM" id="MobiDB-lite"/>
    </source>
</evidence>
<evidence type="ECO:0000259" key="2">
    <source>
        <dbReference type="Pfam" id="PF26133"/>
    </source>
</evidence>
<feature type="compositionally biased region" description="Pro residues" evidence="1">
    <location>
        <begin position="173"/>
        <end position="191"/>
    </location>
</feature>
<dbReference type="Pfam" id="PF26133">
    <property type="entry name" value="DUF8039"/>
    <property type="match status" value="1"/>
</dbReference>
<proteinExistence type="predicted"/>
<name>A0A5J9SP85_9POAL</name>
<dbReference type="OrthoDB" id="689868at2759"/>
<gene>
    <name evidence="3" type="ORF">EJB05_53757</name>
</gene>